<keyword evidence="3" id="KW-1185">Reference proteome</keyword>
<name>A0A409XMW6_PSICY</name>
<comment type="caution">
    <text evidence="2">The sequence shown here is derived from an EMBL/GenBank/DDBJ whole genome shotgun (WGS) entry which is preliminary data.</text>
</comment>
<dbReference type="AlphaFoldDB" id="A0A409XMW6"/>
<dbReference type="InParanoid" id="A0A409XMW6"/>
<evidence type="ECO:0000256" key="1">
    <source>
        <dbReference type="SAM" id="MobiDB-lite"/>
    </source>
</evidence>
<organism evidence="2 3">
    <name type="scientific">Psilocybe cyanescens</name>
    <dbReference type="NCBI Taxonomy" id="93625"/>
    <lineage>
        <taxon>Eukaryota</taxon>
        <taxon>Fungi</taxon>
        <taxon>Dikarya</taxon>
        <taxon>Basidiomycota</taxon>
        <taxon>Agaricomycotina</taxon>
        <taxon>Agaricomycetes</taxon>
        <taxon>Agaricomycetidae</taxon>
        <taxon>Agaricales</taxon>
        <taxon>Agaricineae</taxon>
        <taxon>Strophariaceae</taxon>
        <taxon>Psilocybe</taxon>
    </lineage>
</organism>
<reference evidence="2 3" key="1">
    <citation type="journal article" date="2018" name="Evol. Lett.">
        <title>Horizontal gene cluster transfer increased hallucinogenic mushroom diversity.</title>
        <authorList>
            <person name="Reynolds H.T."/>
            <person name="Vijayakumar V."/>
            <person name="Gluck-Thaler E."/>
            <person name="Korotkin H.B."/>
            <person name="Matheny P.B."/>
            <person name="Slot J.C."/>
        </authorList>
    </citation>
    <scope>NUCLEOTIDE SEQUENCE [LARGE SCALE GENOMIC DNA]</scope>
    <source>
        <strain evidence="2 3">2631</strain>
    </source>
</reference>
<gene>
    <name evidence="2" type="ORF">CVT25_004778</name>
</gene>
<feature type="region of interest" description="Disordered" evidence="1">
    <location>
        <begin position="53"/>
        <end position="73"/>
    </location>
</feature>
<evidence type="ECO:0000313" key="3">
    <source>
        <dbReference type="Proteomes" id="UP000283269"/>
    </source>
</evidence>
<protein>
    <submittedName>
        <fullName evidence="2">Uncharacterized protein</fullName>
    </submittedName>
</protein>
<sequence length="73" mass="9013">MFFNDFLENQGEPLHIKKSKWPVIYEKYWQCFGNLKKEWKSWQAKEGKDNKEMELCNSQKKKKMQKVTRRDAR</sequence>
<evidence type="ECO:0000313" key="2">
    <source>
        <dbReference type="EMBL" id="PPQ92026.1"/>
    </source>
</evidence>
<proteinExistence type="predicted"/>
<dbReference type="EMBL" id="NHYD01001175">
    <property type="protein sequence ID" value="PPQ92026.1"/>
    <property type="molecule type" value="Genomic_DNA"/>
</dbReference>
<accession>A0A409XMW6</accession>
<dbReference type="Proteomes" id="UP000283269">
    <property type="component" value="Unassembled WGS sequence"/>
</dbReference>